<evidence type="ECO:0000313" key="1">
    <source>
        <dbReference type="EMBL" id="TNV75987.1"/>
    </source>
</evidence>
<dbReference type="AlphaFoldDB" id="A0A8J8NJ12"/>
<dbReference type="OrthoDB" id="543156at2759"/>
<dbReference type="EMBL" id="RRYP01014418">
    <property type="protein sequence ID" value="TNV75987.1"/>
    <property type="molecule type" value="Genomic_DNA"/>
</dbReference>
<dbReference type="Gene3D" id="3.40.50.880">
    <property type="match status" value="1"/>
</dbReference>
<accession>A0A8J8NJ12</accession>
<name>A0A8J8NJ12_HALGN</name>
<dbReference type="SUPFAM" id="SSF52317">
    <property type="entry name" value="Class I glutamine amidotransferase-like"/>
    <property type="match status" value="1"/>
</dbReference>
<evidence type="ECO:0000313" key="2">
    <source>
        <dbReference type="Proteomes" id="UP000785679"/>
    </source>
</evidence>
<organism evidence="1 2">
    <name type="scientific">Halteria grandinella</name>
    <dbReference type="NCBI Taxonomy" id="5974"/>
    <lineage>
        <taxon>Eukaryota</taxon>
        <taxon>Sar</taxon>
        <taxon>Alveolata</taxon>
        <taxon>Ciliophora</taxon>
        <taxon>Intramacronucleata</taxon>
        <taxon>Spirotrichea</taxon>
        <taxon>Stichotrichia</taxon>
        <taxon>Sporadotrichida</taxon>
        <taxon>Halteriidae</taxon>
        <taxon>Halteria</taxon>
    </lineage>
</organism>
<dbReference type="InterPro" id="IPR029062">
    <property type="entry name" value="Class_I_gatase-like"/>
</dbReference>
<comment type="caution">
    <text evidence="1">The sequence shown here is derived from an EMBL/GenBank/DDBJ whole genome shotgun (WGS) entry which is preliminary data.</text>
</comment>
<dbReference type="NCBIfam" id="NF008747">
    <property type="entry name" value="PRK11780.1"/>
    <property type="match status" value="1"/>
</dbReference>
<gene>
    <name evidence="1" type="ORF">FGO68_gene2334</name>
</gene>
<proteinExistence type="predicted"/>
<dbReference type="PANTHER" id="PTHR10224">
    <property type="entry name" value="ES1 PROTEIN HOMOLOG, MITOCHONDRIAL"/>
    <property type="match status" value="1"/>
</dbReference>
<protein>
    <submittedName>
        <fullName evidence="1">Uncharacterized protein</fullName>
    </submittedName>
</protein>
<reference evidence="1" key="1">
    <citation type="submission" date="2019-06" db="EMBL/GenBank/DDBJ databases">
        <authorList>
            <person name="Zheng W."/>
        </authorList>
    </citation>
    <scope>NUCLEOTIDE SEQUENCE</scope>
    <source>
        <strain evidence="1">QDHG01</strain>
    </source>
</reference>
<dbReference type="Proteomes" id="UP000785679">
    <property type="component" value="Unassembled WGS sequence"/>
</dbReference>
<keyword evidence="2" id="KW-1185">Reference proteome</keyword>
<dbReference type="PANTHER" id="PTHR10224:SF12">
    <property type="entry name" value="GLYOXALASE ELBB"/>
    <property type="match status" value="1"/>
</dbReference>
<sequence>MHANRTLQTTIFGKPQLRNFRAAVILAGNGVYDGSEITEAVSMLIALSKHASEYKIFAPNIPQAHVVNHITGEEQKETRNVLVESARIARGNISDLKTLDSTQFDAILLPGGFGAAKNLSTFAFKGAEMTVNEDIQKVLQDFHKANKVIGLACISPVIAAKVFGTQSGGPGVTLTLGQKGEKWPYNGSIDAATSFGNTHKDTELGEVCVDEKNKIYTTPAYMKEDAKPHEIYQGMERLVREIAKAIKQ</sequence>